<keyword evidence="4" id="KW-0805">Transcription regulation</keyword>
<feature type="region of interest" description="Disordered" evidence="7">
    <location>
        <begin position="713"/>
        <end position="777"/>
    </location>
</feature>
<feature type="compositionally biased region" description="Low complexity" evidence="7">
    <location>
        <begin position="154"/>
        <end position="172"/>
    </location>
</feature>
<reference evidence="8" key="2">
    <citation type="submission" date="2025-08" db="UniProtKB">
        <authorList>
            <consortium name="Ensembl"/>
        </authorList>
    </citation>
    <scope>IDENTIFICATION</scope>
</reference>
<name>A0A4X1T782_PIG</name>
<keyword evidence="3" id="KW-0694">RNA-binding</keyword>
<protein>
    <recommendedName>
        <fullName evidence="10">Peroxisome proliferator-activated receptor gamma coactivator 1-beta</fullName>
    </recommendedName>
</protein>
<dbReference type="GO" id="GO:0003723">
    <property type="term" value="F:RNA binding"/>
    <property type="evidence" value="ECO:0007669"/>
    <property type="project" value="UniProtKB-KW"/>
</dbReference>
<evidence type="ECO:0000256" key="4">
    <source>
        <dbReference type="ARBA" id="ARBA00023015"/>
    </source>
</evidence>
<dbReference type="InterPro" id="IPR034605">
    <property type="entry name" value="PGC-1"/>
</dbReference>
<feature type="compositionally biased region" description="Low complexity" evidence="7">
    <location>
        <begin position="401"/>
        <end position="413"/>
    </location>
</feature>
<organism evidence="8 9">
    <name type="scientific">Sus scrofa</name>
    <name type="common">Pig</name>
    <dbReference type="NCBI Taxonomy" id="9823"/>
    <lineage>
        <taxon>Eukaryota</taxon>
        <taxon>Metazoa</taxon>
        <taxon>Chordata</taxon>
        <taxon>Craniata</taxon>
        <taxon>Vertebrata</taxon>
        <taxon>Euteleostomi</taxon>
        <taxon>Mammalia</taxon>
        <taxon>Eutheria</taxon>
        <taxon>Laurasiatheria</taxon>
        <taxon>Artiodactyla</taxon>
        <taxon>Suina</taxon>
        <taxon>Suidae</taxon>
        <taxon>Sus</taxon>
    </lineage>
</organism>
<dbReference type="PANTHER" id="PTHR15528">
    <property type="entry name" value="PEROXISOME PROLIFERATOR ACTIVATED RECEPTOR GAMMA COACTIVATOR 1 PGC-1 -RELATED"/>
    <property type="match status" value="1"/>
</dbReference>
<dbReference type="AlphaFoldDB" id="A0A4X1T782"/>
<evidence type="ECO:0000256" key="2">
    <source>
        <dbReference type="ARBA" id="ARBA00022553"/>
    </source>
</evidence>
<reference evidence="8 9" key="1">
    <citation type="submission" date="2017-08" db="EMBL/GenBank/DDBJ databases">
        <title>USMARCv1.0.</title>
        <authorList>
            <person name="Hannum G.I."/>
            <person name="Koren S."/>
            <person name="Schroeder S.G."/>
            <person name="Chin S.C."/>
            <person name="Nonneman D.J."/>
            <person name="Becker S.A."/>
            <person name="Rosen B.D."/>
            <person name="Bickhart D.M."/>
            <person name="Putnam N.H."/>
            <person name="Green R.E."/>
            <person name="Tuggle C.K."/>
            <person name="Liu H."/>
            <person name="Rohrer G.A."/>
            <person name="Warr A."/>
            <person name="Hall R."/>
            <person name="Kim K."/>
            <person name="Hume D.A."/>
            <person name="Talbot R."/>
            <person name="Chow W."/>
            <person name="Howe K."/>
            <person name="Schwartz A.S."/>
            <person name="Watson M."/>
            <person name="Archibald A.L."/>
            <person name="Phillippy A.M."/>
            <person name="Smith T.P.L."/>
        </authorList>
    </citation>
    <scope>NUCLEOTIDE SEQUENCE [LARGE SCALE GENOMIC DNA]</scope>
</reference>
<evidence type="ECO:0000256" key="5">
    <source>
        <dbReference type="ARBA" id="ARBA00023163"/>
    </source>
</evidence>
<feature type="region of interest" description="Disordered" evidence="7">
    <location>
        <begin position="112"/>
        <end position="290"/>
    </location>
</feature>
<dbReference type="GO" id="GO:0005634">
    <property type="term" value="C:nucleus"/>
    <property type="evidence" value="ECO:0007669"/>
    <property type="project" value="UniProtKB-SubCell"/>
</dbReference>
<feature type="region of interest" description="Disordered" evidence="7">
    <location>
        <begin position="313"/>
        <end position="343"/>
    </location>
</feature>
<feature type="region of interest" description="Disordered" evidence="7">
    <location>
        <begin position="374"/>
        <end position="576"/>
    </location>
</feature>
<dbReference type="Proteomes" id="UP000314985">
    <property type="component" value="Chromosome 2"/>
</dbReference>
<sequence length="893" mass="95720">MAGNDCGALLDEELSSFFLNYLADAQSGVSGEEQLCADFPELDLSQLDVGDLDSATCFEELQWCPESAEADPSQYSPRDAELFQIIDSENEALLAALTESLGDIPEDDVGLAAFPALDDGDSPSCASASPAPSSAPPSPAPEGAPGPAPEAEELSLLQKLLLAASSPTLTSDSQKEGTAWRQAGLRSRSQRPGVKTDSTQDRKAPTSQPQSRACTELHKHLTSAPSCPRAKAHSPDRGPPPPPAPSPRLPAKEDEEAGEDCPSPRPAPASPRDSVAPGKAGPGAQVPQEDAQAMVQLIRYMHAYCLPQRKLPARAPEPAPQACRSLSKAARPGPRPPHPPKAAWPEFSILRELLAQDVLCDVSKPYRLATPVYASLAPRPRDSPASAGHPSPVEEVRVAASPRSSGPRPSLRPLRLEVRGHLGRAARPQPEEEEEDEEEEEEEEDEKEDEEDEDEDEEEWGRRRPGRGLPWAKLGRKREGSVRPVRRSRRLNPELGPWLTFTDEPPAPEQPRGALSSLRLAPDACDVEGALGTPTHEDSGQDRQLPRGPQIPALESPCESGCGDTEEDPSCPQLPSRDSPRCLMLALSQSPTSDPPFGKKNCEQTLAVELCGTAGEPGPRLLGCPIEPALPPLHRLHWVLRYTPRALQGESGPGLSRSLSCQQLARDLVQKERDMSLSRRSPNGPSPRQVLFDTRSFQRLCRNTAEGQAGARLWPGRKLRVPEQQASELGVRGQVGETDGRSTSTRGAQRSKRCARGGSAADPGVGQEQRPRGTPGWWVPAGSCGLREPQRGRGFGHWAGALWCLGGWRPRSGAGPRGPWGGQIQMGGFPCTACPPHLHTGWGDLSHQGGLVEDGAGRQVLGDLRASAPTAGLQEEWQVGSPSCPLRVAADGL</sequence>
<dbReference type="GO" id="GO:0003712">
    <property type="term" value="F:transcription coregulator activity"/>
    <property type="evidence" value="ECO:0007669"/>
    <property type="project" value="InterPro"/>
</dbReference>
<feature type="compositionally biased region" description="Acidic residues" evidence="7">
    <location>
        <begin position="431"/>
        <end position="459"/>
    </location>
</feature>
<feature type="compositionally biased region" description="Basic and acidic residues" evidence="7">
    <location>
        <begin position="535"/>
        <end position="545"/>
    </location>
</feature>
<feature type="region of interest" description="Disordered" evidence="7">
    <location>
        <begin position="671"/>
        <end position="690"/>
    </location>
</feature>
<evidence type="ECO:0000313" key="9">
    <source>
        <dbReference type="Proteomes" id="UP000314985"/>
    </source>
</evidence>
<comment type="subcellular location">
    <subcellularLocation>
        <location evidence="1">Nucleus</location>
    </subcellularLocation>
</comment>
<evidence type="ECO:0000256" key="1">
    <source>
        <dbReference type="ARBA" id="ARBA00004123"/>
    </source>
</evidence>
<feature type="compositionally biased region" description="Low complexity" evidence="7">
    <location>
        <begin position="122"/>
        <end position="132"/>
    </location>
</feature>
<accession>A0A4X1T782</accession>
<keyword evidence="5" id="KW-0804">Transcription</keyword>
<evidence type="ECO:0000256" key="7">
    <source>
        <dbReference type="SAM" id="MobiDB-lite"/>
    </source>
</evidence>
<evidence type="ECO:0008006" key="10">
    <source>
        <dbReference type="Google" id="ProtNLM"/>
    </source>
</evidence>
<feature type="compositionally biased region" description="Pro residues" evidence="7">
    <location>
        <begin position="237"/>
        <end position="248"/>
    </location>
</feature>
<evidence type="ECO:0000256" key="3">
    <source>
        <dbReference type="ARBA" id="ARBA00022884"/>
    </source>
</evidence>
<keyword evidence="6" id="KW-0539">Nucleus</keyword>
<dbReference type="PANTHER" id="PTHR15528:SF12">
    <property type="entry name" value="PEROXISOME PROLIFERATOR-ACTIVATED RECEPTOR GAMMA COACTIVATOR 1-BETA"/>
    <property type="match status" value="1"/>
</dbReference>
<feature type="compositionally biased region" description="Pro residues" evidence="7">
    <location>
        <begin position="333"/>
        <end position="342"/>
    </location>
</feature>
<feature type="compositionally biased region" description="Pro residues" evidence="7">
    <location>
        <begin position="133"/>
        <end position="148"/>
    </location>
</feature>
<evidence type="ECO:0000313" key="8">
    <source>
        <dbReference type="Ensembl" id="ENSSSCP00070011021.1"/>
    </source>
</evidence>
<proteinExistence type="predicted"/>
<keyword evidence="2" id="KW-0597">Phosphoprotein</keyword>
<evidence type="ECO:0000256" key="6">
    <source>
        <dbReference type="ARBA" id="ARBA00023242"/>
    </source>
</evidence>
<dbReference type="Ensembl" id="ENSSSCT00070013371.1">
    <property type="protein sequence ID" value="ENSSSCP00070011021.1"/>
    <property type="gene ID" value="ENSSSCG00070006975.1"/>
</dbReference>